<dbReference type="AlphaFoldDB" id="A0A9X3D160"/>
<organism evidence="1 2">
    <name type="scientific">Salinimicrobium profundisediminis</name>
    <dbReference type="NCBI Taxonomy" id="2994553"/>
    <lineage>
        <taxon>Bacteria</taxon>
        <taxon>Pseudomonadati</taxon>
        <taxon>Bacteroidota</taxon>
        <taxon>Flavobacteriia</taxon>
        <taxon>Flavobacteriales</taxon>
        <taxon>Flavobacteriaceae</taxon>
        <taxon>Salinimicrobium</taxon>
    </lineage>
</organism>
<accession>A0A9X3D160</accession>
<protein>
    <recommendedName>
        <fullName evidence="3">Alpha/beta hydrolase</fullName>
    </recommendedName>
</protein>
<gene>
    <name evidence="1" type="ORF">OQ279_14585</name>
</gene>
<dbReference type="SUPFAM" id="SSF53474">
    <property type="entry name" value="alpha/beta-Hydrolases"/>
    <property type="match status" value="1"/>
</dbReference>
<evidence type="ECO:0000313" key="2">
    <source>
        <dbReference type="Proteomes" id="UP001148482"/>
    </source>
</evidence>
<sequence>MKRIIFFLFLSLQVSAQELMIKKGIVVDDFKVSDTLQESYALYLPTTYQNNKLWPVLFLFDGEGRGKAAAQLFQSTAEEQGYILVSSNNISEQNELKENAVIAARLLQRAANILPLDSRQIAAAGSMTGGKVASSLPLIFDNFLGVVAVGDHWVNFNLLDNKKNFLFIGIVGDEQFSGRAMNSTAAALSQLRFPTQIYTYSGGEDWPVPEIISSAVGSLTLEAMREGNRPLDNQLIEQLYRNDLSRVNRLMSQNQLINAEVLLEVMEEKYDKLVNMAEIRSKQDQLLRSRNYDQQKRQQVSILQKESRLLDDFVYYLEDDIRTANFENLGWWNYQKNQLDSLAQRKDGEAKMALRLKDFIKEYIHLKRQDMNNSRVPLESELITNMIQTIFDPKAFGAYKNIISLSAQDNDFSTAYFYLEEMLKHGYKDMQGLYNIEGTLGLRLTPEYNQIIENYLGASKFYDSKEESQK</sequence>
<comment type="caution">
    <text evidence="1">The sequence shown here is derived from an EMBL/GenBank/DDBJ whole genome shotgun (WGS) entry which is preliminary data.</text>
</comment>
<evidence type="ECO:0000313" key="1">
    <source>
        <dbReference type="EMBL" id="MCX2839379.1"/>
    </source>
</evidence>
<dbReference type="Gene3D" id="3.40.50.1820">
    <property type="entry name" value="alpha/beta hydrolase"/>
    <property type="match status" value="1"/>
</dbReference>
<keyword evidence="2" id="KW-1185">Reference proteome</keyword>
<reference evidence="1" key="1">
    <citation type="submission" date="2022-11" db="EMBL/GenBank/DDBJ databases">
        <title>Salinimicrobium profundisediminis sp. nov., isolated from deep-sea sediment of the Mariana Trench.</title>
        <authorList>
            <person name="Fu H."/>
        </authorList>
    </citation>
    <scope>NUCLEOTIDE SEQUENCE</scope>
    <source>
        <strain evidence="1">MT39</strain>
    </source>
</reference>
<dbReference type="RefSeq" id="WP_266070740.1">
    <property type="nucleotide sequence ID" value="NZ_JAPJDA010000026.1"/>
</dbReference>
<name>A0A9X3D160_9FLAO</name>
<dbReference type="EMBL" id="JAPJDA010000026">
    <property type="protein sequence ID" value="MCX2839379.1"/>
    <property type="molecule type" value="Genomic_DNA"/>
</dbReference>
<dbReference type="Proteomes" id="UP001148482">
    <property type="component" value="Unassembled WGS sequence"/>
</dbReference>
<dbReference type="InterPro" id="IPR029058">
    <property type="entry name" value="AB_hydrolase_fold"/>
</dbReference>
<evidence type="ECO:0008006" key="3">
    <source>
        <dbReference type="Google" id="ProtNLM"/>
    </source>
</evidence>
<proteinExistence type="predicted"/>